<organism evidence="8 9">
    <name type="scientific">Cryptosporidium canis</name>
    <dbReference type="NCBI Taxonomy" id="195482"/>
    <lineage>
        <taxon>Eukaryota</taxon>
        <taxon>Sar</taxon>
        <taxon>Alveolata</taxon>
        <taxon>Apicomplexa</taxon>
        <taxon>Conoidasida</taxon>
        <taxon>Coccidia</taxon>
        <taxon>Eucoccidiorida</taxon>
        <taxon>Eimeriorina</taxon>
        <taxon>Cryptosporidiidae</taxon>
        <taxon>Cryptosporidium</taxon>
    </lineage>
</organism>
<evidence type="ECO:0000256" key="1">
    <source>
        <dbReference type="ARBA" id="ARBA00000885"/>
    </source>
</evidence>
<dbReference type="SMART" id="SM00119">
    <property type="entry name" value="HECTc"/>
    <property type="match status" value="1"/>
</dbReference>
<name>A0ABQ8P7E6_9CRYT</name>
<feature type="compositionally biased region" description="Acidic residues" evidence="6">
    <location>
        <begin position="1072"/>
        <end position="1085"/>
    </location>
</feature>
<keyword evidence="9" id="KW-1185">Reference proteome</keyword>
<dbReference type="InterPro" id="IPR000569">
    <property type="entry name" value="HECT_dom"/>
</dbReference>
<dbReference type="Gene3D" id="3.30.2160.10">
    <property type="entry name" value="Hect, E3 ligase catalytic domain"/>
    <property type="match status" value="1"/>
</dbReference>
<proteinExistence type="predicted"/>
<dbReference type="InterPro" id="IPR035983">
    <property type="entry name" value="Hect_E3_ubiquitin_ligase"/>
</dbReference>
<dbReference type="Gene3D" id="3.30.2410.10">
    <property type="entry name" value="Hect, E3 ligase catalytic domain"/>
    <property type="match status" value="1"/>
</dbReference>
<dbReference type="SUPFAM" id="SSF56204">
    <property type="entry name" value="Hect, E3 ligase catalytic domain"/>
    <property type="match status" value="1"/>
</dbReference>
<protein>
    <recommendedName>
        <fullName evidence="2">HECT-type E3 ubiquitin transferase</fullName>
        <ecNumber evidence="2">2.3.2.26</ecNumber>
    </recommendedName>
</protein>
<dbReference type="PANTHER" id="PTHR45700:SF2">
    <property type="entry name" value="UBIQUITIN-PROTEIN LIGASE E3C"/>
    <property type="match status" value="1"/>
</dbReference>
<dbReference type="PROSITE" id="PS50237">
    <property type="entry name" value="HECT"/>
    <property type="match status" value="1"/>
</dbReference>
<evidence type="ECO:0000313" key="8">
    <source>
        <dbReference type="EMBL" id="KAJ1610075.1"/>
    </source>
</evidence>
<evidence type="ECO:0000256" key="2">
    <source>
        <dbReference type="ARBA" id="ARBA00012485"/>
    </source>
</evidence>
<dbReference type="Proteomes" id="UP001071777">
    <property type="component" value="Unassembled WGS sequence"/>
</dbReference>
<feature type="domain" description="HECT" evidence="7">
    <location>
        <begin position="1203"/>
        <end position="1571"/>
    </location>
</feature>
<comment type="catalytic activity">
    <reaction evidence="1">
        <text>S-ubiquitinyl-[E2 ubiquitin-conjugating enzyme]-L-cysteine + [acceptor protein]-L-lysine = [E2 ubiquitin-conjugating enzyme]-L-cysteine + N(6)-ubiquitinyl-[acceptor protein]-L-lysine.</text>
        <dbReference type="EC" id="2.3.2.26"/>
    </reaction>
</comment>
<evidence type="ECO:0000256" key="4">
    <source>
        <dbReference type="ARBA" id="ARBA00022786"/>
    </source>
</evidence>
<comment type="caution">
    <text evidence="8">The sequence shown here is derived from an EMBL/GenBank/DDBJ whole genome shotgun (WGS) entry which is preliminary data.</text>
</comment>
<sequence>MFGRPSTRGVGGNRLVVGTNVKNNRDLDIPVSFGRSNRDYIVSKKREKEKRSYERLKSSKLKILTYYILEYRSYKQTRRALSDSLQSLLSSAQRAEPISMDLVIRLFRFTLGISPERMEEDFERFDLITELLNRDFGRVSLEISRSNLLFLFRNGLMLLFLKDQDETLKINRPLIKSLVDQIIDLFFSTSKIDNQEVPRSQFKGKDLISMVLDYSMVDLLFLRYLELRAFSGDLETDVFAEILQEILLVCVSKASREDHIFSCYMGRNLVDIPKTHHFLLKGARDLSRRNGIQIDSFFRNRYLWLTVCCISILIKNRPILKNDQVKNILMQNLSLLDLESLQNWTMKETPESIRVIRSPLQQIPPNSPFSLLLVHYSLFDHLMVHKNQNTLLSNTTLHEFKSKTEPEQKEITIQTEKELLSLIFFLNCWNFSPFILLGVDKTAPAILNKEEMVDMINIIFEMTCGSIGGLDGVGCEEGDGGLDVEVMRVNLKLLYLARLYMLFLDLEARLSLLGTYIRNMEIIKDDRILFEASERLRENPLLSRVMISQVIQPILNQALDFACRDETTIKHAIQILSLISNIYFPLNQVPNLIIENINYHNNALIREKVTYLHNALDLCINKSEEETRHDNVLNKRKKSIILFRNFIRFRISSLGEGFELTESDVDLDDMKVFFLIGELESKSETLMIGISNKSTQIIQKSRDHEFLEKVYNKLYLRDYYSFQGFYNDLLKSKLKVLREIQTQILTSLSYDTCWVLSLFLCIHNTIIFGNKGSIESFLLDISYSMENLLSLFGIGLNHQLLYLDDYQVKTSIGLILSRSSSVMIMGSNHNSNLTEDQKQKQKQKQLYPILNTSGILENDELPKGMSGSEILRKIMESLSNNFKSLSSLVTYKSIQSFNSLQDDSFNIMTSNEESIGQSRGFSMHPILLISNKSQLNYISLFINNLTFSMLKIRLSLRDKSTENEIIGTTHRNKSRSYWSNISIFGELTRRLYQYYLKLNHFQMKLDDPKIKLPWTISEASNLLKPRNVLIQQALHIESLGSFPTNNPGEHDFVLGDEDRDQNRSQTCGDPNSLEEEEDDDDDNDNESNYWDNRDISCDNNNISSSSNLDNNHGKTSARLNLLRVFDSTLRYVSNRSKFELLRQILREMPYLIGFEERLHFYYHYIAELRFNHYQPEFFHEIPNFEMRRTNLIEDGLNKIGSLDPNRLRMAFRIVFLDEQGNIEPGIDGGGLLKDFIICISREMCSESFGLFKVCKDNTIAPREYDSLMKISSKFKDLVDGEPLNLKKTNIVLYLFEFLGKIVGKAIYEKILLEIEFNPVFLNSVFGQKNDFDDLLNLDQELFRSLNYLKSLEDHQEMKSLCLTFSITLDLEPIISEDGSLNGGRRYLEVDLIPNGRNIPVNNENKIVYIKLLTHYKLITSIKLQSEAFLRGLSTVIPNESLRLFSPYEIQSLISGVYQSLDVDNLRLNTCYTGYLETSEQVIWLWDILKNEFSIEEQAEFLLFVTSSRKAPLLGFQHLNPKFGIQIVPDNTRLPSASTCFNLLKLPAYSSKEALKSKLRQAIFNSKGFDLS</sequence>
<feature type="active site" description="Glycyl thioester intermediate" evidence="5">
    <location>
        <position position="1539"/>
    </location>
</feature>
<dbReference type="CDD" id="cd00078">
    <property type="entry name" value="HECTc"/>
    <property type="match status" value="1"/>
</dbReference>
<gene>
    <name evidence="8" type="ORF">OJ252_2005</name>
</gene>
<feature type="region of interest" description="Disordered" evidence="6">
    <location>
        <begin position="1040"/>
        <end position="1094"/>
    </location>
</feature>
<dbReference type="EC" id="2.3.2.26" evidence="2"/>
<accession>A0ABQ8P7E6</accession>
<evidence type="ECO:0000313" key="9">
    <source>
        <dbReference type="Proteomes" id="UP001071777"/>
    </source>
</evidence>
<evidence type="ECO:0000256" key="6">
    <source>
        <dbReference type="SAM" id="MobiDB-lite"/>
    </source>
</evidence>
<dbReference type="InterPro" id="IPR044611">
    <property type="entry name" value="E3A/B/C-like"/>
</dbReference>
<evidence type="ECO:0000256" key="3">
    <source>
        <dbReference type="ARBA" id="ARBA00022679"/>
    </source>
</evidence>
<evidence type="ECO:0000259" key="7">
    <source>
        <dbReference type="PROSITE" id="PS50237"/>
    </source>
</evidence>
<dbReference type="Gene3D" id="3.90.1750.10">
    <property type="entry name" value="Hect, E3 ligase catalytic domains"/>
    <property type="match status" value="1"/>
</dbReference>
<evidence type="ECO:0000256" key="5">
    <source>
        <dbReference type="PROSITE-ProRule" id="PRU00104"/>
    </source>
</evidence>
<keyword evidence="3" id="KW-0808">Transferase</keyword>
<dbReference type="EMBL" id="JAPCXB010000072">
    <property type="protein sequence ID" value="KAJ1610075.1"/>
    <property type="molecule type" value="Genomic_DNA"/>
</dbReference>
<reference evidence="8" key="1">
    <citation type="submission" date="2022-10" db="EMBL/GenBank/DDBJ databases">
        <title>Adaptive evolution leads to modifications in subtelomeric GC content in a zoonotic Cryptosporidium species.</title>
        <authorList>
            <person name="Li J."/>
            <person name="Feng Y."/>
            <person name="Xiao L."/>
        </authorList>
    </citation>
    <scope>NUCLEOTIDE SEQUENCE</scope>
    <source>
        <strain evidence="8">25894</strain>
    </source>
</reference>
<dbReference type="PANTHER" id="PTHR45700">
    <property type="entry name" value="UBIQUITIN-PROTEIN LIGASE E3C"/>
    <property type="match status" value="1"/>
</dbReference>
<keyword evidence="4 5" id="KW-0833">Ubl conjugation pathway</keyword>
<dbReference type="Pfam" id="PF00632">
    <property type="entry name" value="HECT"/>
    <property type="match status" value="1"/>
</dbReference>